<feature type="compositionally biased region" description="Basic residues" evidence="1">
    <location>
        <begin position="1"/>
        <end position="11"/>
    </location>
</feature>
<proteinExistence type="predicted"/>
<feature type="region of interest" description="Disordered" evidence="1">
    <location>
        <begin position="1"/>
        <end position="24"/>
    </location>
</feature>
<evidence type="ECO:0000313" key="2">
    <source>
        <dbReference type="EMBL" id="WVZ02505.1"/>
    </source>
</evidence>
<evidence type="ECO:0000313" key="3">
    <source>
        <dbReference type="Proteomes" id="UP001374535"/>
    </source>
</evidence>
<name>A0AAQ3N2X5_VIGMU</name>
<organism evidence="2 3">
    <name type="scientific">Vigna mungo</name>
    <name type="common">Black gram</name>
    <name type="synonym">Phaseolus mungo</name>
    <dbReference type="NCBI Taxonomy" id="3915"/>
    <lineage>
        <taxon>Eukaryota</taxon>
        <taxon>Viridiplantae</taxon>
        <taxon>Streptophyta</taxon>
        <taxon>Embryophyta</taxon>
        <taxon>Tracheophyta</taxon>
        <taxon>Spermatophyta</taxon>
        <taxon>Magnoliopsida</taxon>
        <taxon>eudicotyledons</taxon>
        <taxon>Gunneridae</taxon>
        <taxon>Pentapetalae</taxon>
        <taxon>rosids</taxon>
        <taxon>fabids</taxon>
        <taxon>Fabales</taxon>
        <taxon>Fabaceae</taxon>
        <taxon>Papilionoideae</taxon>
        <taxon>50 kb inversion clade</taxon>
        <taxon>NPAAA clade</taxon>
        <taxon>indigoferoid/millettioid clade</taxon>
        <taxon>Phaseoleae</taxon>
        <taxon>Vigna</taxon>
    </lineage>
</organism>
<gene>
    <name evidence="2" type="ORF">V8G54_023311</name>
</gene>
<reference evidence="2 3" key="1">
    <citation type="journal article" date="2023" name="Life. Sci Alliance">
        <title>Evolutionary insights into 3D genome organization and epigenetic landscape of Vigna mungo.</title>
        <authorList>
            <person name="Junaid A."/>
            <person name="Singh B."/>
            <person name="Bhatia S."/>
        </authorList>
    </citation>
    <scope>NUCLEOTIDE SEQUENCE [LARGE SCALE GENOMIC DNA]</scope>
    <source>
        <strain evidence="2">Urdbean</strain>
    </source>
</reference>
<dbReference type="AlphaFoldDB" id="A0AAQ3N2X5"/>
<protein>
    <submittedName>
        <fullName evidence="2">Uncharacterized protein</fullName>
    </submittedName>
</protein>
<accession>A0AAQ3N2X5</accession>
<sequence>MESSSRKHNIFSHRAVGAASHGGGSVRRRCQRQCWHPKLLVTEPGRLPVSATVADAEIESSLMREIIRPEVVFRIDDGLVRWERRLVFGGFNKRRPAVFMTVMACRETKGFLLRVREGKRRAELLRLVLAPAASGVADDVADCNRRRPIGRGWCCVCVTGIFPLVASFGRQTLGHQARMREMGYTSTVLHLWKIIKLKKKGFDSNKKASILFGIPVWRSANPDFVVTVFVSIPELVKAKTDMRYPFGLQRISNIRQQIITTIEGLSSFFCTSETKSPLLLISTTINIELRHNWISFLYHLQPSTKHNTTLRHTQNTTTLTQSIMKHSERKKERRVDFHVKVGGVGVQLYRDNH</sequence>
<dbReference type="Proteomes" id="UP001374535">
    <property type="component" value="Chromosome 7"/>
</dbReference>
<dbReference type="EMBL" id="CP144694">
    <property type="protein sequence ID" value="WVZ02505.1"/>
    <property type="molecule type" value="Genomic_DNA"/>
</dbReference>
<evidence type="ECO:0000256" key="1">
    <source>
        <dbReference type="SAM" id="MobiDB-lite"/>
    </source>
</evidence>
<keyword evidence="3" id="KW-1185">Reference proteome</keyword>